<gene>
    <name evidence="1" type="ORF">HGG79_16110</name>
</gene>
<dbReference type="Proteomes" id="UP000563151">
    <property type="component" value="Unassembled WGS sequence"/>
</dbReference>
<keyword evidence="2" id="KW-1185">Reference proteome</keyword>
<name>A0A923J1K8_CLOTT</name>
<organism evidence="1 2">
    <name type="scientific">Clostridium tetanomorphum</name>
    <dbReference type="NCBI Taxonomy" id="1553"/>
    <lineage>
        <taxon>Bacteria</taxon>
        <taxon>Bacillati</taxon>
        <taxon>Bacillota</taxon>
        <taxon>Clostridia</taxon>
        <taxon>Eubacteriales</taxon>
        <taxon>Clostridiaceae</taxon>
        <taxon>Clostridium</taxon>
    </lineage>
</organism>
<comment type="caution">
    <text evidence="1">The sequence shown here is derived from an EMBL/GenBank/DDBJ whole genome shotgun (WGS) entry which is preliminary data.</text>
</comment>
<protein>
    <submittedName>
        <fullName evidence="1">Uncharacterized protein</fullName>
    </submittedName>
</protein>
<evidence type="ECO:0000313" key="1">
    <source>
        <dbReference type="EMBL" id="MBC2399282.1"/>
    </source>
</evidence>
<dbReference type="AlphaFoldDB" id="A0A923J1K8"/>
<dbReference type="RefSeq" id="WP_173680607.1">
    <property type="nucleotide sequence ID" value="NZ_JAAZWO010000025.1"/>
</dbReference>
<evidence type="ECO:0000313" key="2">
    <source>
        <dbReference type="Proteomes" id="UP000563151"/>
    </source>
</evidence>
<reference evidence="1 2" key="1">
    <citation type="submission" date="2020-04" db="EMBL/GenBank/DDBJ databases">
        <title>Genomic insights into acetone-butanol-ethanol (ABE) fermentation by sequencing solventogenic clostridia strains.</title>
        <authorList>
            <person name="Brown S."/>
        </authorList>
    </citation>
    <scope>NUCLEOTIDE SEQUENCE [LARGE SCALE GENOMIC DNA]</scope>
    <source>
        <strain evidence="1 2">DJ011</strain>
    </source>
</reference>
<proteinExistence type="predicted"/>
<sequence>MKNNVIYVDFYQKNNGKKGNLFRRIINRIKLLFHFSKNYSTPKNVIIYRKNIS</sequence>
<accession>A0A923J1K8</accession>
<dbReference type="EMBL" id="JAAZWO010000025">
    <property type="protein sequence ID" value="MBC2399282.1"/>
    <property type="molecule type" value="Genomic_DNA"/>
</dbReference>